<dbReference type="SUPFAM" id="SSF110849">
    <property type="entry name" value="ParB/Sulfiredoxin"/>
    <property type="match status" value="1"/>
</dbReference>
<sequence length="766" mass="82976">MNFLTAVKNNRERKRSVGLRVTGSEIGRVASGARCGEDLMTKAVQKITLSPSRDIPFDKLVLSQSNVRRIKAGVSVEELAEDIARRGLLQSLSVRPVLAADGTETGKFEIPAGGRRFQALSLLVKQKRLAKTTPIPCIVRDAASDILAEDDSLAENMQRVALHPLDQFRAFVALRDKGQSDAEIAAAFFVAPQVVKQRLKLASVAPTLLEIYAEDGMTLEQLMAFTVNPDHARQVQVWDVIHSSWNKEPFQIRRMLTETSVRASDRRAVFVGVDAYEAAGGTMLHDLFQGDDGGWLEDPALLDRLVTEKLQAEAETVAVEGWKWIEVALDLPYGYSHGLRSLSGDPAPMTDDEGAAHAKLLAEYRALEEEYEGQDDIPDEIDTRLGVLETEMEKIETRPLIFDPLEIGQAGAFVTLDRYGALAVYRGYVRPEDEPVEETAVQDGTDPAVAGQGDDRDLTDGHGSAAHGGTVIMSGGQPIGADLPDDEDDGALKPLPERLVMELTAHRTLALREAIGRSPDVALTLLLLKLVTDTFRTSSASGSCLEASVRQVYMSAQAPDLKDSVVAKLVDERHAEWEADLPLGDDAALWDYLTVLDQGSRLALLAHCLSFGVNALHEKVNPYGAGISAGGLTRRMAHADLVARATGLDMVEAGWEPTVDTYLNRVPKARILEAVREAKGEGTAQLLDHLKKGEMASEAERLLKGSGWLPEVLRRNDLVALDGEGHAEGQGADVDAEVADSVSEADLPAFLTDDLPAEGASMLAAE</sequence>
<evidence type="ECO:0000259" key="3">
    <source>
        <dbReference type="SMART" id="SM00470"/>
    </source>
</evidence>
<dbReference type="KEGG" id="php:PhaeoP97_03904"/>
<geneLocation type="plasmid" evidence="5">
    <name>pp97_c</name>
</geneLocation>
<dbReference type="Gene3D" id="3.90.1530.30">
    <property type="match status" value="1"/>
</dbReference>
<comment type="similarity">
    <text evidence="1">Belongs to the ParB family.</text>
</comment>
<dbReference type="FunFam" id="3.90.1530.30:FF:000002">
    <property type="entry name" value="Chromosome partitioning protein ParB"/>
    <property type="match status" value="1"/>
</dbReference>
<gene>
    <name evidence="4" type="ORF">PhaeoP97_03904</name>
</gene>
<dbReference type="GO" id="GO:0005694">
    <property type="term" value="C:chromosome"/>
    <property type="evidence" value="ECO:0007669"/>
    <property type="project" value="TreeGrafter"/>
</dbReference>
<name>A0A1L3IB01_9RHOB</name>
<dbReference type="InterPro" id="IPR003115">
    <property type="entry name" value="ParB_N"/>
</dbReference>
<dbReference type="SUPFAM" id="SSF109709">
    <property type="entry name" value="KorB DNA-binding domain-like"/>
    <property type="match status" value="1"/>
</dbReference>
<dbReference type="InterPro" id="IPR050336">
    <property type="entry name" value="Chromosome_partition/occlusion"/>
</dbReference>
<dbReference type="InterPro" id="IPR036086">
    <property type="entry name" value="ParB/Sulfiredoxin_sf"/>
</dbReference>
<keyword evidence="4" id="KW-0614">Plasmid</keyword>
<dbReference type="FunFam" id="1.10.10.2830:FF:000001">
    <property type="entry name" value="Chromosome partitioning protein ParB"/>
    <property type="match status" value="1"/>
</dbReference>
<evidence type="ECO:0000256" key="1">
    <source>
        <dbReference type="ARBA" id="ARBA00006295"/>
    </source>
</evidence>
<dbReference type="CDD" id="cd16406">
    <property type="entry name" value="ParB_N_like"/>
    <property type="match status" value="1"/>
</dbReference>
<dbReference type="Gene3D" id="1.10.10.2830">
    <property type="match status" value="1"/>
</dbReference>
<evidence type="ECO:0000313" key="5">
    <source>
        <dbReference type="Proteomes" id="UP000183859"/>
    </source>
</evidence>
<evidence type="ECO:0000256" key="2">
    <source>
        <dbReference type="SAM" id="MobiDB-lite"/>
    </source>
</evidence>
<accession>A0A1L3IB01</accession>
<keyword evidence="5" id="KW-1185">Reference proteome</keyword>
<dbReference type="PANTHER" id="PTHR33375:SF7">
    <property type="entry name" value="CHROMOSOME 2-PARTITIONING PROTEIN PARB-RELATED"/>
    <property type="match status" value="1"/>
</dbReference>
<dbReference type="PANTHER" id="PTHR33375">
    <property type="entry name" value="CHROMOSOME-PARTITIONING PROTEIN PARB-RELATED"/>
    <property type="match status" value="1"/>
</dbReference>
<feature type="domain" description="ParB-like N-terminal" evidence="3">
    <location>
        <begin position="53"/>
        <end position="157"/>
    </location>
</feature>
<protein>
    <submittedName>
        <fullName evidence="4">ParB/RepB/Spo0J family partition protein</fullName>
    </submittedName>
</protein>
<proteinExistence type="inferred from homology"/>
<feature type="region of interest" description="Disordered" evidence="2">
    <location>
        <begin position="434"/>
        <end position="467"/>
    </location>
</feature>
<reference evidence="5" key="1">
    <citation type="submission" date="2016-07" db="EMBL/GenBank/DDBJ databases">
        <title>Phaeobacter portensis sp. nov., a tropodithietic acid producing bacterium isolated from a German harbor.</title>
        <authorList>
            <person name="Freese H.M."/>
            <person name="Bunk B."/>
            <person name="Breider S."/>
            <person name="Brinkhoff T."/>
        </authorList>
    </citation>
    <scope>NUCLEOTIDE SEQUENCE [LARGE SCALE GENOMIC DNA]</scope>
    <source>
        <strain evidence="5">P97</strain>
        <plasmid evidence="5">pp97_c</plasmid>
    </source>
</reference>
<organism evidence="4 5">
    <name type="scientific">Phaeobacter porticola</name>
    <dbReference type="NCBI Taxonomy" id="1844006"/>
    <lineage>
        <taxon>Bacteria</taxon>
        <taxon>Pseudomonadati</taxon>
        <taxon>Pseudomonadota</taxon>
        <taxon>Alphaproteobacteria</taxon>
        <taxon>Rhodobacterales</taxon>
        <taxon>Roseobacteraceae</taxon>
        <taxon>Phaeobacter</taxon>
    </lineage>
</organism>
<dbReference type="Proteomes" id="UP000183859">
    <property type="component" value="Plasmid pP97_c"/>
</dbReference>
<dbReference type="GO" id="GO:0007059">
    <property type="term" value="P:chromosome segregation"/>
    <property type="evidence" value="ECO:0007669"/>
    <property type="project" value="TreeGrafter"/>
</dbReference>
<dbReference type="Pfam" id="PF02195">
    <property type="entry name" value="ParB_N"/>
    <property type="match status" value="1"/>
</dbReference>
<dbReference type="AlphaFoldDB" id="A0A1L3IB01"/>
<dbReference type="SMART" id="SM00470">
    <property type="entry name" value="ParB"/>
    <property type="match status" value="1"/>
</dbReference>
<dbReference type="EMBL" id="CP016367">
    <property type="protein sequence ID" value="APG49254.1"/>
    <property type="molecule type" value="Genomic_DNA"/>
</dbReference>
<evidence type="ECO:0000313" key="4">
    <source>
        <dbReference type="EMBL" id="APG49254.1"/>
    </source>
</evidence>